<dbReference type="PROSITE" id="PS00018">
    <property type="entry name" value="EF_HAND_1"/>
    <property type="match status" value="1"/>
</dbReference>
<keyword evidence="2" id="KW-0963">Cytoplasm</keyword>
<dbReference type="GO" id="GO:0005819">
    <property type="term" value="C:spindle"/>
    <property type="evidence" value="ECO:0007669"/>
    <property type="project" value="TreeGrafter"/>
</dbReference>
<dbReference type="CDD" id="cd21505">
    <property type="entry name" value="PPP2R3C"/>
    <property type="match status" value="1"/>
</dbReference>
<dbReference type="GO" id="GO:0005813">
    <property type="term" value="C:centrosome"/>
    <property type="evidence" value="ECO:0007669"/>
    <property type="project" value="TreeGrafter"/>
</dbReference>
<name>A0A085LQT3_9BILA</name>
<dbReference type="PANTHER" id="PTHR12085:SF3">
    <property type="entry name" value="SERINE_THREONINE-PROTEIN PHOSPHATASE 2A REGULATORY SUBUNIT B'' SUBUNIT GAMMA"/>
    <property type="match status" value="1"/>
</dbReference>
<dbReference type="AlphaFoldDB" id="A0A085LQT3"/>
<dbReference type="Proteomes" id="UP000030764">
    <property type="component" value="Unassembled WGS sequence"/>
</dbReference>
<evidence type="ECO:0000313" key="4">
    <source>
        <dbReference type="EMBL" id="KFD47329.1"/>
    </source>
</evidence>
<sequence length="453" mass="52140">LAFILSVSGFVAFRAILTFRYSVFTLLSCYPMFQRALGSSHRAAEVNLPTICRTPWLRDTSVNGSLQTKLREEAQCTRLQRLSDRMMDVDELKETIQTIQCHVSTTESSEEHLTYIDYGQFKKLALVVSTKARLFFNAFTYASLLSSDPYGRISLDDLMRYIMRKTWLYQMRISLAQYDVSGCGWLSESDLETYITDLIPTMPALASMEQEFLPYYLCVAVKNFVFFLDQQRAGRVRIMDLIASGLLEELFELRNSDASANLTETDGNRFSQYFATQLYGQFMNLDSDSNGMLSVEELMNYGSGTLTKEFVMRVFQESITTDGEMDFRGFVDFSLAMENNNDPAAVNYLFKIFDIRQRGYLDSFSLNYFYRGIQRSIEEHNYPQVKFEDINAELFDMIRPAVPDQITALDLKRSNCAGLFFNILSHLEGFLSYENREISNAPLQSECDQDVDF</sequence>
<keyword evidence="5" id="KW-1185">Reference proteome</keyword>
<organism evidence="4 5">
    <name type="scientific">Trichuris suis</name>
    <name type="common">pig whipworm</name>
    <dbReference type="NCBI Taxonomy" id="68888"/>
    <lineage>
        <taxon>Eukaryota</taxon>
        <taxon>Metazoa</taxon>
        <taxon>Ecdysozoa</taxon>
        <taxon>Nematoda</taxon>
        <taxon>Enoplea</taxon>
        <taxon>Dorylaimia</taxon>
        <taxon>Trichinellida</taxon>
        <taxon>Trichuridae</taxon>
        <taxon>Trichuris</taxon>
    </lineage>
</organism>
<protein>
    <recommendedName>
        <fullName evidence="6">Serine/threonine-protein phosphatase 2A regulatory subunit B'' subunit gamma</fullName>
    </recommendedName>
</protein>
<gene>
    <name evidence="4" type="ORF">M513_11787</name>
</gene>
<dbReference type="EMBL" id="KL363331">
    <property type="protein sequence ID" value="KFD47329.1"/>
    <property type="molecule type" value="Genomic_DNA"/>
</dbReference>
<dbReference type="GO" id="GO:0030865">
    <property type="term" value="P:cortical cytoskeleton organization"/>
    <property type="evidence" value="ECO:0007669"/>
    <property type="project" value="TreeGrafter"/>
</dbReference>
<dbReference type="GO" id="GO:0005737">
    <property type="term" value="C:cytoplasm"/>
    <property type="evidence" value="ECO:0007669"/>
    <property type="project" value="UniProtKB-SubCell"/>
</dbReference>
<reference evidence="4 5" key="1">
    <citation type="journal article" date="2014" name="Nat. Genet.">
        <title>Genome and transcriptome of the porcine whipworm Trichuris suis.</title>
        <authorList>
            <person name="Jex A.R."/>
            <person name="Nejsum P."/>
            <person name="Schwarz E.M."/>
            <person name="Hu L."/>
            <person name="Young N.D."/>
            <person name="Hall R.S."/>
            <person name="Korhonen P.K."/>
            <person name="Liao S."/>
            <person name="Thamsborg S."/>
            <person name="Xia J."/>
            <person name="Xu P."/>
            <person name="Wang S."/>
            <person name="Scheerlinck J.P."/>
            <person name="Hofmann A."/>
            <person name="Sternberg P.W."/>
            <person name="Wang J."/>
            <person name="Gasser R.B."/>
        </authorList>
    </citation>
    <scope>NUCLEOTIDE SEQUENCE [LARGE SCALE GENOMIC DNA]</scope>
    <source>
        <strain evidence="4">DCEP-RM93M</strain>
    </source>
</reference>
<keyword evidence="3" id="KW-0106">Calcium</keyword>
<evidence type="ECO:0000256" key="3">
    <source>
        <dbReference type="ARBA" id="ARBA00022837"/>
    </source>
</evidence>
<evidence type="ECO:0008006" key="6">
    <source>
        <dbReference type="Google" id="ProtNLM"/>
    </source>
</evidence>
<dbReference type="InterPro" id="IPR039865">
    <property type="entry name" value="PPP2R3C"/>
</dbReference>
<dbReference type="InterPro" id="IPR011992">
    <property type="entry name" value="EF-hand-dom_pair"/>
</dbReference>
<accession>A0A085LQT3</accession>
<feature type="non-terminal residue" evidence="4">
    <location>
        <position position="1"/>
    </location>
</feature>
<evidence type="ECO:0000256" key="2">
    <source>
        <dbReference type="ARBA" id="ARBA00022490"/>
    </source>
</evidence>
<dbReference type="GO" id="GO:0000226">
    <property type="term" value="P:microtubule cytoskeleton organization"/>
    <property type="evidence" value="ECO:0007669"/>
    <property type="project" value="TreeGrafter"/>
</dbReference>
<comment type="subcellular location">
    <subcellularLocation>
        <location evidence="1">Cytoplasm</location>
    </subcellularLocation>
</comment>
<dbReference type="SUPFAM" id="SSF47473">
    <property type="entry name" value="EF-hand"/>
    <property type="match status" value="1"/>
</dbReference>
<evidence type="ECO:0000313" key="5">
    <source>
        <dbReference type="Proteomes" id="UP000030764"/>
    </source>
</evidence>
<evidence type="ECO:0000256" key="1">
    <source>
        <dbReference type="ARBA" id="ARBA00004496"/>
    </source>
</evidence>
<dbReference type="GO" id="GO:0035303">
    <property type="term" value="P:regulation of dephosphorylation"/>
    <property type="evidence" value="ECO:0007669"/>
    <property type="project" value="InterPro"/>
</dbReference>
<proteinExistence type="predicted"/>
<dbReference type="PANTHER" id="PTHR12085">
    <property type="entry name" value="SERINE/THREONINE-PROTEIN PHOSPHATASE 2A REGULATORY SUBUNIT B'' SUBUNIT GAMMA"/>
    <property type="match status" value="1"/>
</dbReference>
<dbReference type="InterPro" id="IPR018247">
    <property type="entry name" value="EF_Hand_1_Ca_BS"/>
</dbReference>
<dbReference type="Gene3D" id="1.10.238.10">
    <property type="entry name" value="EF-hand"/>
    <property type="match status" value="1"/>
</dbReference>